<dbReference type="EMBL" id="MZ156060">
    <property type="protein sequence ID" value="QWK44797.1"/>
    <property type="molecule type" value="Genomic_DNA"/>
</dbReference>
<protein>
    <submittedName>
        <fullName evidence="1">Uncharacterized protein</fullName>
    </submittedName>
</protein>
<dbReference type="AlphaFoldDB" id="A0A8F0FD69"/>
<organism evidence="1">
    <name type="scientific">Postelsia palmaeformis</name>
    <dbReference type="NCBI Taxonomy" id="105414"/>
    <lineage>
        <taxon>Eukaryota</taxon>
        <taxon>Sar</taxon>
        <taxon>Stramenopiles</taxon>
        <taxon>Ochrophyta</taxon>
        <taxon>PX clade</taxon>
        <taxon>Phaeophyceae</taxon>
        <taxon>Laminariales</taxon>
        <taxon>Laminariaceae</taxon>
        <taxon>Postelsia</taxon>
    </lineage>
</organism>
<gene>
    <name evidence="1" type="primary">orf130</name>
</gene>
<sequence length="130" mass="15029">MFTPRKRHLRKKRFFLPEQPTFALFNGSNLKASQISKIRLLVQNAKLYSVPLYLNPPKLGIGCPIIMVIYEKLQDLQTNVPEIAVQFDCLGVSIDKKWYSINFLKKSNTLTLNKKILSLLLVKNKHTNKD</sequence>
<reference evidence="1" key="1">
    <citation type="journal article" date="2021" name="Genome Biol. Evol.">
        <title>Genomic rearrangements and sequence evolution across brown algal organelles.</title>
        <authorList>
            <person name="Starko S."/>
            <person name="Bringloe T.T."/>
            <person name="Gomez M.S."/>
            <person name="Darby H."/>
            <person name="Graham S.W."/>
            <person name="Martone P.T."/>
        </authorList>
    </citation>
    <scope>NUCLEOTIDE SEQUENCE</scope>
</reference>
<name>A0A8F0FD69_9PHAE</name>
<accession>A0A8F0FD69</accession>
<proteinExistence type="predicted"/>
<keyword evidence="1" id="KW-0496">Mitochondrion</keyword>
<geneLocation type="mitochondrion" evidence="1"/>
<evidence type="ECO:0000313" key="1">
    <source>
        <dbReference type="EMBL" id="QWK44797.1"/>
    </source>
</evidence>